<accession>A0A6C0B5B3</accession>
<protein>
    <submittedName>
        <fullName evidence="2">Uncharacterized protein</fullName>
    </submittedName>
</protein>
<feature type="transmembrane region" description="Helical" evidence="1">
    <location>
        <begin position="50"/>
        <end position="72"/>
    </location>
</feature>
<keyword evidence="1" id="KW-0812">Transmembrane</keyword>
<sequence length="75" mass="8669">MFIDLKLKNLDDEYKNVIKDCLKITTVLVVINIFMYIANPADHVLLGSNYLEFIVYIILGLLTYSLVISKIIKFD</sequence>
<proteinExistence type="predicted"/>
<keyword evidence="1" id="KW-0472">Membrane</keyword>
<evidence type="ECO:0000256" key="1">
    <source>
        <dbReference type="SAM" id="Phobius"/>
    </source>
</evidence>
<keyword evidence="1" id="KW-1133">Transmembrane helix</keyword>
<reference evidence="2" key="1">
    <citation type="journal article" date="2020" name="Nature">
        <title>Giant virus diversity and host interactions through global metagenomics.</title>
        <authorList>
            <person name="Schulz F."/>
            <person name="Roux S."/>
            <person name="Paez-Espino D."/>
            <person name="Jungbluth S."/>
            <person name="Walsh D.A."/>
            <person name="Denef V.J."/>
            <person name="McMahon K.D."/>
            <person name="Konstantinidis K.T."/>
            <person name="Eloe-Fadrosh E.A."/>
            <person name="Kyrpides N.C."/>
            <person name="Woyke T."/>
        </authorList>
    </citation>
    <scope>NUCLEOTIDE SEQUENCE</scope>
    <source>
        <strain evidence="2">GVMAG-M-3300009422-16</strain>
    </source>
</reference>
<dbReference type="AlphaFoldDB" id="A0A6C0B5B3"/>
<feature type="transmembrane region" description="Helical" evidence="1">
    <location>
        <begin position="21"/>
        <end position="38"/>
    </location>
</feature>
<organism evidence="2">
    <name type="scientific">viral metagenome</name>
    <dbReference type="NCBI Taxonomy" id="1070528"/>
    <lineage>
        <taxon>unclassified sequences</taxon>
        <taxon>metagenomes</taxon>
        <taxon>organismal metagenomes</taxon>
    </lineage>
</organism>
<dbReference type="EMBL" id="MN739061">
    <property type="protein sequence ID" value="QHS86749.1"/>
    <property type="molecule type" value="Genomic_DNA"/>
</dbReference>
<evidence type="ECO:0000313" key="2">
    <source>
        <dbReference type="EMBL" id="QHS86749.1"/>
    </source>
</evidence>
<name>A0A6C0B5B3_9ZZZZ</name>